<comment type="similarity">
    <text evidence="2">Belongs to the glycosyl hydrolase 33 family.</text>
</comment>
<reference evidence="5 6" key="1">
    <citation type="journal article" date="2017" name="BMC Genomics">
        <title>Genome sequencing of 39 Akkermansia muciniphila isolates reveals its population structure, genomic and functional diverisity, and global distribution in mammalian gut microbiotas.</title>
        <authorList>
            <person name="Guo X."/>
            <person name="Li S."/>
            <person name="Zhang J."/>
            <person name="Wu F."/>
            <person name="Li X."/>
            <person name="Wu D."/>
            <person name="Zhang M."/>
            <person name="Ou Z."/>
            <person name="Jie Z."/>
            <person name="Yan Q."/>
            <person name="Li P."/>
            <person name="Yi J."/>
            <person name="Peng Y."/>
        </authorList>
    </citation>
    <scope>NUCLEOTIDE SEQUENCE [LARGE SCALE GENOMIC DNA]</scope>
    <source>
        <strain evidence="5 6">GP43</strain>
    </source>
</reference>
<evidence type="ECO:0000313" key="6">
    <source>
        <dbReference type="Proteomes" id="UP000235914"/>
    </source>
</evidence>
<dbReference type="CDD" id="cd15482">
    <property type="entry name" value="Sialidase_non-viral"/>
    <property type="match status" value="1"/>
</dbReference>
<sequence length="462" mass="50921">MRTFSAAVLELWAEAFRRFPAAVSRFCRVFLFMSLFLWSWRTCMTWLLYGREKWNKVERMMNSVFKCLMSAVCAVALPAFGQEEKTGFPTDRAVTVFSAGEGNPYASIRIPALLSIGKGQLLAFAEGRYKNTDQGENDIIMSVSKNGGKTWSRPRAIAKAHGATFNNPCPVYDAKTRTVTVVFQRYPAGVKERQPNIPDGWDDEKCIRNFMIQSRNGGSSWTKPQEITKTTKRPSGVDIMASGPNAGTQLKSGAHKGRLVIPMNEGPFGKWVISCIYSDDGGKSWKLSQPTANMKGMVNETSIAETDNGGVVMVARHWGAGNCRRIAWSRDGGETWGQVEDAPELFCDSTQNSLMTYSLSDQPAYGGKSRILFSGPSAGRRIKGQVAMSYDNGKTWPVKKLLGEGGFAYSSLAMVEPGIVGVLYEENQEHIKKLKFVPITIEWLTDGKDAGLAPGKKAPVLK</sequence>
<dbReference type="GO" id="GO:0005737">
    <property type="term" value="C:cytoplasm"/>
    <property type="evidence" value="ECO:0007669"/>
    <property type="project" value="TreeGrafter"/>
</dbReference>
<evidence type="ECO:0000256" key="3">
    <source>
        <dbReference type="ARBA" id="ARBA00012733"/>
    </source>
</evidence>
<dbReference type="GO" id="GO:0016020">
    <property type="term" value="C:membrane"/>
    <property type="evidence" value="ECO:0007669"/>
    <property type="project" value="TreeGrafter"/>
</dbReference>
<feature type="domain" description="Sialidase" evidence="4">
    <location>
        <begin position="119"/>
        <end position="421"/>
    </location>
</feature>
<dbReference type="GO" id="GO:0009313">
    <property type="term" value="P:oligosaccharide catabolic process"/>
    <property type="evidence" value="ECO:0007669"/>
    <property type="project" value="TreeGrafter"/>
</dbReference>
<protein>
    <recommendedName>
        <fullName evidence="3">exo-alpha-sialidase</fullName>
        <ecNumber evidence="3">3.2.1.18</ecNumber>
    </recommendedName>
</protein>
<dbReference type="AlphaFoldDB" id="A0AAP8NLI7"/>
<evidence type="ECO:0000256" key="2">
    <source>
        <dbReference type="ARBA" id="ARBA00009348"/>
    </source>
</evidence>
<organism evidence="5 6">
    <name type="scientific">Akkermansia muciniphila</name>
    <dbReference type="NCBI Taxonomy" id="239935"/>
    <lineage>
        <taxon>Bacteria</taxon>
        <taxon>Pseudomonadati</taxon>
        <taxon>Verrucomicrobiota</taxon>
        <taxon>Verrucomicrobiia</taxon>
        <taxon>Verrucomicrobiales</taxon>
        <taxon>Akkermansiaceae</taxon>
        <taxon>Akkermansia</taxon>
    </lineage>
</organism>
<evidence type="ECO:0000256" key="1">
    <source>
        <dbReference type="ARBA" id="ARBA00000427"/>
    </source>
</evidence>
<dbReference type="InterPro" id="IPR011040">
    <property type="entry name" value="Sialidase"/>
</dbReference>
<evidence type="ECO:0000259" key="4">
    <source>
        <dbReference type="Pfam" id="PF13088"/>
    </source>
</evidence>
<proteinExistence type="inferred from homology"/>
<gene>
    <name evidence="5" type="ORF">CXU09_07295</name>
</gene>
<dbReference type="SUPFAM" id="SSF50939">
    <property type="entry name" value="Sialidases"/>
    <property type="match status" value="1"/>
</dbReference>
<accession>A0AAP8NLI7</accession>
<dbReference type="Gene3D" id="2.120.10.10">
    <property type="match status" value="1"/>
</dbReference>
<dbReference type="InterPro" id="IPR026856">
    <property type="entry name" value="Sialidase_fam"/>
</dbReference>
<comment type="catalytic activity">
    <reaction evidence="1">
        <text>Hydrolysis of alpha-(2-&gt;3)-, alpha-(2-&gt;6)-, alpha-(2-&gt;8)- glycosidic linkages of terminal sialic acid residues in oligosaccharides, glycoproteins, glycolipids, colominic acid and synthetic substrates.</text>
        <dbReference type="EC" id="3.2.1.18"/>
    </reaction>
</comment>
<dbReference type="PANTHER" id="PTHR10628:SF30">
    <property type="entry name" value="EXO-ALPHA-SIALIDASE"/>
    <property type="match status" value="1"/>
</dbReference>
<dbReference type="PANTHER" id="PTHR10628">
    <property type="entry name" value="SIALIDASE"/>
    <property type="match status" value="1"/>
</dbReference>
<dbReference type="EMBL" id="PJKN01000003">
    <property type="protein sequence ID" value="PNC56406.1"/>
    <property type="molecule type" value="Genomic_DNA"/>
</dbReference>
<evidence type="ECO:0000313" key="5">
    <source>
        <dbReference type="EMBL" id="PNC56406.1"/>
    </source>
</evidence>
<name>A0AAP8NLI7_9BACT</name>
<comment type="caution">
    <text evidence="5">The sequence shown here is derived from an EMBL/GenBank/DDBJ whole genome shotgun (WGS) entry which is preliminary data.</text>
</comment>
<dbReference type="GO" id="GO:0004308">
    <property type="term" value="F:exo-alpha-sialidase activity"/>
    <property type="evidence" value="ECO:0007669"/>
    <property type="project" value="UniProtKB-EC"/>
</dbReference>
<dbReference type="Proteomes" id="UP000235914">
    <property type="component" value="Unassembled WGS sequence"/>
</dbReference>
<dbReference type="GO" id="GO:0006689">
    <property type="term" value="P:ganglioside catabolic process"/>
    <property type="evidence" value="ECO:0007669"/>
    <property type="project" value="TreeGrafter"/>
</dbReference>
<dbReference type="EC" id="3.2.1.18" evidence="3"/>
<dbReference type="Pfam" id="PF13088">
    <property type="entry name" value="BNR_2"/>
    <property type="match status" value="1"/>
</dbReference>
<dbReference type="InterPro" id="IPR036278">
    <property type="entry name" value="Sialidase_sf"/>
</dbReference>